<dbReference type="Proteomes" id="UP000222555">
    <property type="component" value="Genome"/>
</dbReference>
<accession>A0A1J0GR09</accession>
<dbReference type="EMBL" id="KX808131">
    <property type="protein sequence ID" value="APC43575.1"/>
    <property type="molecule type" value="Genomic_DNA"/>
</dbReference>
<protein>
    <submittedName>
        <fullName evidence="1">Uncharacterized protein</fullName>
    </submittedName>
</protein>
<proteinExistence type="predicted"/>
<gene>
    <name evidence="1" type="ORF">SEA_SUPERGREY_83</name>
</gene>
<keyword evidence="2" id="KW-1185">Reference proteome</keyword>
<evidence type="ECO:0000313" key="1">
    <source>
        <dbReference type="EMBL" id="APC43575.1"/>
    </source>
</evidence>
<sequence>MSDVVERAKATLEGVTEGPWIAEYSSEEGNCVIPHDAESTREAVATTHLYHQRADAEFIAQARTLVPELIAEVERLHTWDGLMELLDEHWPADIFPTLPDDDKRDPGPRIISLLRWVSRLRAQETRIRKLAERAAEVRAWSEPDGPTCDEANALNALGEDILAALAEEEA</sequence>
<evidence type="ECO:0000313" key="2">
    <source>
        <dbReference type="Proteomes" id="UP000222555"/>
    </source>
</evidence>
<name>A0A1J0GR09_9CAUD</name>
<reference evidence="2" key="1">
    <citation type="submission" date="2016-08" db="EMBL/GenBank/DDBJ databases">
        <authorList>
            <person name="Seilhamer J.J."/>
        </authorList>
    </citation>
    <scope>NUCLEOTIDE SEQUENCE [LARGE SCALE GENOMIC DNA]</scope>
</reference>
<organism evidence="1 2">
    <name type="scientific">Mycobacterium phage SuperGrey</name>
    <dbReference type="NCBI Taxonomy" id="1913038"/>
    <lineage>
        <taxon>Viruses</taxon>
        <taxon>Duplodnaviria</taxon>
        <taxon>Heunggongvirae</taxon>
        <taxon>Uroviricota</taxon>
        <taxon>Caudoviricetes</taxon>
        <taxon>Gracegardnervirinae</taxon>
        <taxon>Cheoctovirus</taxon>
        <taxon>Cheoctovirus supergrey</taxon>
    </lineage>
</organism>